<sequence>MKINIDSETFGKVLAIAKKENTTVPLLVKQLINQFVLANEENNESKKTDSSLR</sequence>
<gene>
    <name evidence="1" type="ORF">SAMEA4873562_03790</name>
</gene>
<protein>
    <submittedName>
        <fullName evidence="1">Uncharacterized protein</fullName>
    </submittedName>
</protein>
<reference evidence="1" key="1">
    <citation type="submission" date="2019-03" db="EMBL/GenBank/DDBJ databases">
        <authorList>
            <consortium name="Pathogen Informatics"/>
        </authorList>
    </citation>
    <scope>NUCLEOTIDE SEQUENCE</scope>
    <source>
        <strain evidence="1">5012STDY7626361</strain>
    </source>
</reference>
<name>A0A486WUF1_KLEPN</name>
<dbReference type="AlphaFoldDB" id="A0A486WUF1"/>
<proteinExistence type="predicted"/>
<accession>A0A486WUF1</accession>
<organism evidence="1">
    <name type="scientific">Klebsiella pneumoniae</name>
    <dbReference type="NCBI Taxonomy" id="573"/>
    <lineage>
        <taxon>Bacteria</taxon>
        <taxon>Pseudomonadati</taxon>
        <taxon>Pseudomonadota</taxon>
        <taxon>Gammaproteobacteria</taxon>
        <taxon>Enterobacterales</taxon>
        <taxon>Enterobacteriaceae</taxon>
        <taxon>Klebsiella/Raoultella group</taxon>
        <taxon>Klebsiella</taxon>
        <taxon>Klebsiella pneumoniae complex</taxon>
    </lineage>
</organism>
<evidence type="ECO:0000313" key="1">
    <source>
        <dbReference type="EMBL" id="VGM65786.1"/>
    </source>
</evidence>
<dbReference type="EMBL" id="CAAHDK010000009">
    <property type="protein sequence ID" value="VGM65786.1"/>
    <property type="molecule type" value="Genomic_DNA"/>
</dbReference>
<dbReference type="RefSeq" id="WP_153932735.1">
    <property type="nucleotide sequence ID" value="NZ_BFEN01000130.1"/>
</dbReference>